<evidence type="ECO:0000313" key="3">
    <source>
        <dbReference type="Proteomes" id="UP001215280"/>
    </source>
</evidence>
<dbReference type="EMBL" id="JARJLG010000065">
    <property type="protein sequence ID" value="KAJ7755019.1"/>
    <property type="molecule type" value="Genomic_DNA"/>
</dbReference>
<accession>A0AAD7J2S2</accession>
<name>A0AAD7J2S2_9AGAR</name>
<keyword evidence="3" id="KW-1185">Reference proteome</keyword>
<dbReference type="AlphaFoldDB" id="A0AAD7J2S2"/>
<dbReference type="Proteomes" id="UP001215280">
    <property type="component" value="Unassembled WGS sequence"/>
</dbReference>
<feature type="region of interest" description="Disordered" evidence="1">
    <location>
        <begin position="119"/>
        <end position="204"/>
    </location>
</feature>
<feature type="compositionally biased region" description="Polar residues" evidence="1">
    <location>
        <begin position="163"/>
        <end position="183"/>
    </location>
</feature>
<gene>
    <name evidence="2" type="ORF">DFH07DRAFT_1061144</name>
</gene>
<sequence>MPAHPTPRAQPRSAKPGCPSPRTHVRAPNPTVQNLGAHPRTPNPTCWHGRGAECGRDVHQELPALLAVRLGAARFQHSHMPEILHVQDLRRAHLVFPTPMPTTAQPDTTCMPLPSARPCPHAQALRTTPCAANPPAGPTPHGQPRTPKPAQSSPHAKARVANPTRQSLRGQPRTANPARQTPCGQPHTPNPAQPSPRGQPHMPIPAHQVCVGRFACTLICSSGT</sequence>
<evidence type="ECO:0000313" key="2">
    <source>
        <dbReference type="EMBL" id="KAJ7755019.1"/>
    </source>
</evidence>
<reference evidence="2" key="1">
    <citation type="submission" date="2023-03" db="EMBL/GenBank/DDBJ databases">
        <title>Massive genome expansion in bonnet fungi (Mycena s.s.) driven by repeated elements and novel gene families across ecological guilds.</title>
        <authorList>
            <consortium name="Lawrence Berkeley National Laboratory"/>
            <person name="Harder C.B."/>
            <person name="Miyauchi S."/>
            <person name="Viragh M."/>
            <person name="Kuo A."/>
            <person name="Thoen E."/>
            <person name="Andreopoulos B."/>
            <person name="Lu D."/>
            <person name="Skrede I."/>
            <person name="Drula E."/>
            <person name="Henrissat B."/>
            <person name="Morin E."/>
            <person name="Kohler A."/>
            <person name="Barry K."/>
            <person name="LaButti K."/>
            <person name="Morin E."/>
            <person name="Salamov A."/>
            <person name="Lipzen A."/>
            <person name="Mereny Z."/>
            <person name="Hegedus B."/>
            <person name="Baldrian P."/>
            <person name="Stursova M."/>
            <person name="Weitz H."/>
            <person name="Taylor A."/>
            <person name="Grigoriev I.V."/>
            <person name="Nagy L.G."/>
            <person name="Martin F."/>
            <person name="Kauserud H."/>
        </authorList>
    </citation>
    <scope>NUCLEOTIDE SEQUENCE</scope>
    <source>
        <strain evidence="2">CBHHK188m</strain>
    </source>
</reference>
<comment type="caution">
    <text evidence="2">The sequence shown here is derived from an EMBL/GenBank/DDBJ whole genome shotgun (WGS) entry which is preliminary data.</text>
</comment>
<evidence type="ECO:0000256" key="1">
    <source>
        <dbReference type="SAM" id="MobiDB-lite"/>
    </source>
</evidence>
<organism evidence="2 3">
    <name type="scientific">Mycena maculata</name>
    <dbReference type="NCBI Taxonomy" id="230809"/>
    <lineage>
        <taxon>Eukaryota</taxon>
        <taxon>Fungi</taxon>
        <taxon>Dikarya</taxon>
        <taxon>Basidiomycota</taxon>
        <taxon>Agaricomycotina</taxon>
        <taxon>Agaricomycetes</taxon>
        <taxon>Agaricomycetidae</taxon>
        <taxon>Agaricales</taxon>
        <taxon>Marasmiineae</taxon>
        <taxon>Mycenaceae</taxon>
        <taxon>Mycena</taxon>
    </lineage>
</organism>
<proteinExistence type="predicted"/>
<feature type="region of interest" description="Disordered" evidence="1">
    <location>
        <begin position="1"/>
        <end position="44"/>
    </location>
</feature>
<protein>
    <submittedName>
        <fullName evidence="2">Uncharacterized protein</fullName>
    </submittedName>
</protein>